<proteinExistence type="predicted"/>
<evidence type="ECO:0000313" key="4">
    <source>
        <dbReference type="Proteomes" id="UP000693970"/>
    </source>
</evidence>
<accession>A0A9K3PJZ7</accession>
<organism evidence="3 4">
    <name type="scientific">Nitzschia inconspicua</name>
    <dbReference type="NCBI Taxonomy" id="303405"/>
    <lineage>
        <taxon>Eukaryota</taxon>
        <taxon>Sar</taxon>
        <taxon>Stramenopiles</taxon>
        <taxon>Ochrophyta</taxon>
        <taxon>Bacillariophyta</taxon>
        <taxon>Bacillariophyceae</taxon>
        <taxon>Bacillariophycidae</taxon>
        <taxon>Bacillariales</taxon>
        <taxon>Bacillariaceae</taxon>
        <taxon>Nitzschia</taxon>
    </lineage>
</organism>
<sequence length="264" mass="28119">MIKSILFSVISFVALVSAQEAVITPTCDSINIQGSNDCGLACRELGQEIDFRRSRDVNGKFKCYCTTLTVCNDDPVCSDLLVIPGAAQERCQTVCGEGSTAQAQDDVEYAGEGANRNQTHFRVNCFCNDVQQCDTEYILFSDLSFLPACSSSSDDPGTLNIDSEADCVAYCTDNTFEGAIFDGAVTSCNCTNTGGTAVACDDSKANSQRPDGIGCFEEVGVSTVTCPPTPAPTTESGSFRHSSKTAIHVPLGFSVIHLSVWMLQ</sequence>
<dbReference type="Proteomes" id="UP000693970">
    <property type="component" value="Unassembled WGS sequence"/>
</dbReference>
<reference evidence="3" key="1">
    <citation type="journal article" date="2021" name="Sci. Rep.">
        <title>Diploid genomic architecture of Nitzschia inconspicua, an elite biomass production diatom.</title>
        <authorList>
            <person name="Oliver A."/>
            <person name="Podell S."/>
            <person name="Pinowska A."/>
            <person name="Traller J.C."/>
            <person name="Smith S.R."/>
            <person name="McClure R."/>
            <person name="Beliaev A."/>
            <person name="Bohutskyi P."/>
            <person name="Hill E.A."/>
            <person name="Rabines A."/>
            <person name="Zheng H."/>
            <person name="Allen L.Z."/>
            <person name="Kuo A."/>
            <person name="Grigoriev I.V."/>
            <person name="Allen A.E."/>
            <person name="Hazlebeck D."/>
            <person name="Allen E.E."/>
        </authorList>
    </citation>
    <scope>NUCLEOTIDE SEQUENCE</scope>
    <source>
        <strain evidence="3">Hildebrandi</strain>
    </source>
</reference>
<dbReference type="OrthoDB" id="46514at2759"/>
<evidence type="ECO:0000313" key="3">
    <source>
        <dbReference type="EMBL" id="KAG7350080.1"/>
    </source>
</evidence>
<evidence type="ECO:0000256" key="1">
    <source>
        <dbReference type="SAM" id="SignalP"/>
    </source>
</evidence>
<comment type="caution">
    <text evidence="3">The sequence shown here is derived from an EMBL/GenBank/DDBJ whole genome shotgun (WGS) entry which is preliminary data.</text>
</comment>
<feature type="signal peptide" evidence="1">
    <location>
        <begin position="1"/>
        <end position="18"/>
    </location>
</feature>
<evidence type="ECO:0000313" key="2">
    <source>
        <dbReference type="EMBL" id="KAG7336853.1"/>
    </source>
</evidence>
<keyword evidence="1" id="KW-0732">Signal</keyword>
<feature type="chain" id="PRO_5039844535" evidence="1">
    <location>
        <begin position="19"/>
        <end position="264"/>
    </location>
</feature>
<name>A0A9K3PJZ7_9STRA</name>
<dbReference type="AlphaFoldDB" id="A0A9K3PJZ7"/>
<gene>
    <name evidence="3" type="ORF">IV203_012677</name>
    <name evidence="2" type="ORF">IV203_014264</name>
</gene>
<dbReference type="EMBL" id="JAGRRH010000104">
    <property type="protein sequence ID" value="KAG7336853.1"/>
    <property type="molecule type" value="Genomic_DNA"/>
</dbReference>
<reference evidence="3" key="2">
    <citation type="submission" date="2021-04" db="EMBL/GenBank/DDBJ databases">
        <authorList>
            <person name="Podell S."/>
        </authorList>
    </citation>
    <scope>NUCLEOTIDE SEQUENCE</scope>
    <source>
        <strain evidence="3">Hildebrandi</strain>
    </source>
</reference>
<protein>
    <submittedName>
        <fullName evidence="3">Uncharacterized protein</fullName>
    </submittedName>
</protein>
<keyword evidence="4" id="KW-1185">Reference proteome</keyword>
<dbReference type="EMBL" id="JAGRRH010000019">
    <property type="protein sequence ID" value="KAG7350080.1"/>
    <property type="molecule type" value="Genomic_DNA"/>
</dbReference>